<gene>
    <name evidence="1" type="ORF">BM221_007433</name>
</gene>
<dbReference type="EMBL" id="MRVG01000008">
    <property type="protein sequence ID" value="PMB66444.1"/>
    <property type="molecule type" value="Genomic_DNA"/>
</dbReference>
<dbReference type="AlphaFoldDB" id="A0A2N6NGS0"/>
<dbReference type="Proteomes" id="UP000235728">
    <property type="component" value="Unassembled WGS sequence"/>
</dbReference>
<comment type="caution">
    <text evidence="1">The sequence shown here is derived from an EMBL/GenBank/DDBJ whole genome shotgun (WGS) entry which is preliminary data.</text>
</comment>
<name>A0A2N6NGS0_BEABA</name>
<evidence type="ECO:0000313" key="2">
    <source>
        <dbReference type="Proteomes" id="UP000235728"/>
    </source>
</evidence>
<accession>A0A2N6NGS0</accession>
<proteinExistence type="predicted"/>
<protein>
    <submittedName>
        <fullName evidence="1">Uncharacterized protein</fullName>
    </submittedName>
</protein>
<sequence length="89" mass="10088">MTSLFVTRRWAEARQKPNPTVEHELPVGPAVFCQHIVHVLVRASLYKSQTVRRCQQMRIMYKAGAETTLPAKMRLAAKRHGGSPPPPNR</sequence>
<reference evidence="1 2" key="1">
    <citation type="journal article" date="2016" name="Appl. Microbiol. Biotechnol.">
        <title>Characterization of T-DNA insertion mutants with decreased virulence in the entomopathogenic fungus Beauveria bassiana JEF-007.</title>
        <authorList>
            <person name="Kim S."/>
            <person name="Lee S.J."/>
            <person name="Nai Y.S."/>
            <person name="Yu J.S."/>
            <person name="Lee M.R."/>
            <person name="Yang Y.T."/>
            <person name="Kim J.S."/>
        </authorList>
    </citation>
    <scope>NUCLEOTIDE SEQUENCE [LARGE SCALE GENOMIC DNA]</scope>
    <source>
        <strain evidence="1 2">JEF-007</strain>
    </source>
</reference>
<evidence type="ECO:0000313" key="1">
    <source>
        <dbReference type="EMBL" id="PMB66444.1"/>
    </source>
</evidence>
<organism evidence="1 2">
    <name type="scientific">Beauveria bassiana</name>
    <name type="common">White muscardine disease fungus</name>
    <name type="synonym">Tritirachium shiotae</name>
    <dbReference type="NCBI Taxonomy" id="176275"/>
    <lineage>
        <taxon>Eukaryota</taxon>
        <taxon>Fungi</taxon>
        <taxon>Dikarya</taxon>
        <taxon>Ascomycota</taxon>
        <taxon>Pezizomycotina</taxon>
        <taxon>Sordariomycetes</taxon>
        <taxon>Hypocreomycetidae</taxon>
        <taxon>Hypocreales</taxon>
        <taxon>Cordycipitaceae</taxon>
        <taxon>Beauveria</taxon>
    </lineage>
</organism>